<organism evidence="1 2">
    <name type="scientific">Tanacetum coccineum</name>
    <dbReference type="NCBI Taxonomy" id="301880"/>
    <lineage>
        <taxon>Eukaryota</taxon>
        <taxon>Viridiplantae</taxon>
        <taxon>Streptophyta</taxon>
        <taxon>Embryophyta</taxon>
        <taxon>Tracheophyta</taxon>
        <taxon>Spermatophyta</taxon>
        <taxon>Magnoliopsida</taxon>
        <taxon>eudicotyledons</taxon>
        <taxon>Gunneridae</taxon>
        <taxon>Pentapetalae</taxon>
        <taxon>asterids</taxon>
        <taxon>campanulids</taxon>
        <taxon>Asterales</taxon>
        <taxon>Asteraceae</taxon>
        <taxon>Asteroideae</taxon>
        <taxon>Anthemideae</taxon>
        <taxon>Anthemidinae</taxon>
        <taxon>Tanacetum</taxon>
    </lineage>
</organism>
<reference evidence="1" key="2">
    <citation type="submission" date="2022-01" db="EMBL/GenBank/DDBJ databases">
        <authorList>
            <person name="Yamashiro T."/>
            <person name="Shiraishi A."/>
            <person name="Satake H."/>
            <person name="Nakayama K."/>
        </authorList>
    </citation>
    <scope>NUCLEOTIDE SEQUENCE</scope>
</reference>
<evidence type="ECO:0000313" key="1">
    <source>
        <dbReference type="EMBL" id="GJT15461.1"/>
    </source>
</evidence>
<protein>
    <recommendedName>
        <fullName evidence="3">Retrovirus-related Pol polyprotein from transposon TNT 1-94</fullName>
    </recommendedName>
</protein>
<dbReference type="PANTHER" id="PTHR34676">
    <property type="entry name" value="DUF4219 DOMAIN-CONTAINING PROTEIN-RELATED"/>
    <property type="match status" value="1"/>
</dbReference>
<evidence type="ECO:0008006" key="3">
    <source>
        <dbReference type="Google" id="ProtNLM"/>
    </source>
</evidence>
<reference evidence="1" key="1">
    <citation type="journal article" date="2022" name="Int. J. Mol. Sci.">
        <title>Draft Genome of Tanacetum Coccineum: Genomic Comparison of Closely Related Tanacetum-Family Plants.</title>
        <authorList>
            <person name="Yamashiro T."/>
            <person name="Shiraishi A."/>
            <person name="Nakayama K."/>
            <person name="Satake H."/>
        </authorList>
    </citation>
    <scope>NUCLEOTIDE SEQUENCE</scope>
</reference>
<name>A0ABQ5BL75_9ASTR</name>
<dbReference type="EMBL" id="BQNB010013398">
    <property type="protein sequence ID" value="GJT15461.1"/>
    <property type="molecule type" value="Genomic_DNA"/>
</dbReference>
<sequence length="223" mass="26213">MIFKWPVPIPALLCSIGLITKHGHNESDWECPSWYQKARTYEDLSDTEKKRYDADVRATNIVLQGLPKDIYKLINHNIEAKAIWDNVKMLLAGSELTKEDRESQLYDEFERFKMLPGENINEYYVRFHKLVNDMRNIRMTMPNIQLNSKFVNNMSPEWDRFVTAVKLNKGLKETNHEQLYAYLKQHEKHVAQDRLIIERITPATNDQLAFVSIIQPHAQSSHV</sequence>
<dbReference type="Pfam" id="PF14223">
    <property type="entry name" value="Retrotran_gag_2"/>
    <property type="match status" value="1"/>
</dbReference>
<gene>
    <name evidence="1" type="ORF">Tco_0874167</name>
</gene>
<dbReference type="Proteomes" id="UP001151760">
    <property type="component" value="Unassembled WGS sequence"/>
</dbReference>
<dbReference type="PANTHER" id="PTHR34676:SF28">
    <property type="entry name" value="ZINC FINGER, CCHC-TYPE, RIBONUCLEASE H-LIKE DOMAIN, GAG-PRE-INTEGRASE DOMAIN PROTEIN-RELATED"/>
    <property type="match status" value="1"/>
</dbReference>
<comment type="caution">
    <text evidence="1">The sequence shown here is derived from an EMBL/GenBank/DDBJ whole genome shotgun (WGS) entry which is preliminary data.</text>
</comment>
<accession>A0ABQ5BL75</accession>
<evidence type="ECO:0000313" key="2">
    <source>
        <dbReference type="Proteomes" id="UP001151760"/>
    </source>
</evidence>
<keyword evidence="2" id="KW-1185">Reference proteome</keyword>
<proteinExistence type="predicted"/>